<organism evidence="2 3">
    <name type="scientific">Trema orientale</name>
    <name type="common">Charcoal tree</name>
    <name type="synonym">Celtis orientalis</name>
    <dbReference type="NCBI Taxonomy" id="63057"/>
    <lineage>
        <taxon>Eukaryota</taxon>
        <taxon>Viridiplantae</taxon>
        <taxon>Streptophyta</taxon>
        <taxon>Embryophyta</taxon>
        <taxon>Tracheophyta</taxon>
        <taxon>Spermatophyta</taxon>
        <taxon>Magnoliopsida</taxon>
        <taxon>eudicotyledons</taxon>
        <taxon>Gunneridae</taxon>
        <taxon>Pentapetalae</taxon>
        <taxon>rosids</taxon>
        <taxon>fabids</taxon>
        <taxon>Rosales</taxon>
        <taxon>Cannabaceae</taxon>
        <taxon>Trema</taxon>
    </lineage>
</organism>
<accession>A0A2P5AQB8</accession>
<gene>
    <name evidence="2" type="ORF">TorRG33x02_344340</name>
</gene>
<feature type="region of interest" description="Disordered" evidence="1">
    <location>
        <begin position="29"/>
        <end position="67"/>
    </location>
</feature>
<dbReference type="OrthoDB" id="10429699at2759"/>
<feature type="region of interest" description="Disordered" evidence="1">
    <location>
        <begin position="83"/>
        <end position="125"/>
    </location>
</feature>
<proteinExistence type="predicted"/>
<evidence type="ECO:0000313" key="2">
    <source>
        <dbReference type="EMBL" id="PON38740.1"/>
    </source>
</evidence>
<feature type="compositionally biased region" description="Basic and acidic residues" evidence="1">
    <location>
        <begin position="31"/>
        <end position="66"/>
    </location>
</feature>
<feature type="non-terminal residue" evidence="2">
    <location>
        <position position="125"/>
    </location>
</feature>
<feature type="non-terminal residue" evidence="2">
    <location>
        <position position="1"/>
    </location>
</feature>
<evidence type="ECO:0000256" key="1">
    <source>
        <dbReference type="SAM" id="MobiDB-lite"/>
    </source>
</evidence>
<dbReference type="InParanoid" id="A0A2P5AQB8"/>
<keyword evidence="3" id="KW-1185">Reference proteome</keyword>
<evidence type="ECO:0000313" key="3">
    <source>
        <dbReference type="Proteomes" id="UP000237000"/>
    </source>
</evidence>
<comment type="caution">
    <text evidence="2">The sequence shown here is derived from an EMBL/GenBank/DDBJ whole genome shotgun (WGS) entry which is preliminary data.</text>
</comment>
<dbReference type="AlphaFoldDB" id="A0A2P5AQB8"/>
<dbReference type="Proteomes" id="UP000237000">
    <property type="component" value="Unassembled WGS sequence"/>
</dbReference>
<dbReference type="EMBL" id="JXTC01000743">
    <property type="protein sequence ID" value="PON38740.1"/>
    <property type="molecule type" value="Genomic_DNA"/>
</dbReference>
<protein>
    <submittedName>
        <fullName evidence="2">Uncharacterized protein</fullName>
    </submittedName>
</protein>
<name>A0A2P5AQB8_TREOI</name>
<sequence>IWGSEIGSVCREKRQRLGCKCRKSHRLVLGTKEKEEGKPPNGRQPRERQSQARSAFEDKGGDREVLDGGCNKTVPLCQDTLEQGSVGTNISPDKNKHSSIAQASQRATTNQLIKTATTTGRIEVK</sequence>
<reference evidence="3" key="1">
    <citation type="submission" date="2016-06" db="EMBL/GenBank/DDBJ databases">
        <title>Parallel loss of symbiosis genes in relatives of nitrogen-fixing non-legume Parasponia.</title>
        <authorList>
            <person name="Van Velzen R."/>
            <person name="Holmer R."/>
            <person name="Bu F."/>
            <person name="Rutten L."/>
            <person name="Van Zeijl A."/>
            <person name="Liu W."/>
            <person name="Santuari L."/>
            <person name="Cao Q."/>
            <person name="Sharma T."/>
            <person name="Shen D."/>
            <person name="Roswanjaya Y."/>
            <person name="Wardhani T."/>
            <person name="Kalhor M.S."/>
            <person name="Jansen J."/>
            <person name="Van den Hoogen J."/>
            <person name="Gungor B."/>
            <person name="Hartog M."/>
            <person name="Hontelez J."/>
            <person name="Verver J."/>
            <person name="Yang W.-C."/>
            <person name="Schijlen E."/>
            <person name="Repin R."/>
            <person name="Schilthuizen M."/>
            <person name="Schranz E."/>
            <person name="Heidstra R."/>
            <person name="Miyata K."/>
            <person name="Fedorova E."/>
            <person name="Kohlen W."/>
            <person name="Bisseling T."/>
            <person name="Smit S."/>
            <person name="Geurts R."/>
        </authorList>
    </citation>
    <scope>NUCLEOTIDE SEQUENCE [LARGE SCALE GENOMIC DNA]</scope>
    <source>
        <strain evidence="3">cv. RG33-2</strain>
    </source>
</reference>